<dbReference type="EMBL" id="CP015405">
    <property type="protein sequence ID" value="ANU75770.2"/>
    <property type="molecule type" value="Genomic_DNA"/>
</dbReference>
<dbReference type="InterPro" id="IPR050128">
    <property type="entry name" value="Sulfate_adenylyltrnsfr_sub2"/>
</dbReference>
<dbReference type="PANTHER" id="PTHR43196">
    <property type="entry name" value="SULFATE ADENYLYLTRANSFERASE SUBUNIT 2"/>
    <property type="match status" value="1"/>
</dbReference>
<feature type="domain" description="Phosphoadenosine phosphosulphate reductase" evidence="1">
    <location>
        <begin position="11"/>
        <end position="206"/>
    </location>
</feature>
<gene>
    <name evidence="2" type="ORF">A4V09_08285</name>
</gene>
<dbReference type="PANTHER" id="PTHR43196:SF2">
    <property type="entry name" value="PHOSPHOADENOSINE PHOSPHOSULFATE REDUCTASE"/>
    <property type="match status" value="1"/>
</dbReference>
<dbReference type="GO" id="GO:0003824">
    <property type="term" value="F:catalytic activity"/>
    <property type="evidence" value="ECO:0007669"/>
    <property type="project" value="InterPro"/>
</dbReference>
<evidence type="ECO:0000313" key="2">
    <source>
        <dbReference type="EMBL" id="ANU75770.2"/>
    </source>
</evidence>
<proteinExistence type="predicted"/>
<accession>A0A1C7I7Z5</accession>
<reference evidence="2" key="1">
    <citation type="submission" date="2017-04" db="EMBL/GenBank/DDBJ databases">
        <title>Complete Genome Sequences of Twelve Strains of a Stable Defined Moderately Diverse Mouse Microbiota 2 (sDMDMm2).</title>
        <authorList>
            <person name="Uchimura Y."/>
            <person name="Wyss M."/>
            <person name="Brugiroux S."/>
            <person name="Limenitakis J.P."/>
            <person name="Stecher B."/>
            <person name="McCoy K.D."/>
            <person name="Macpherson A.J."/>
        </authorList>
    </citation>
    <scope>NUCLEOTIDE SEQUENCE</scope>
    <source>
        <strain evidence="2">YL58</strain>
    </source>
</reference>
<dbReference type="RefSeq" id="WP_084043494.1">
    <property type="nucleotide sequence ID" value="NZ_CP015405.2"/>
</dbReference>
<dbReference type="STRING" id="1796616.A4V09_08285"/>
<sequence>MALNHYGKPLLVTDSGGKDSAVCRELVRRSGVPYEIIHNLTTADAPQTILYIRERFRVAEAAGIPCEIQYPYYKGKRVTMWSLIPQKKIPPTRLARYCCEVLKEGSGVGRFITTGVRWAESRKRKAGRGIYEAFDRDQTKKLILNNDNDNRRQLFESCRVRSKHICNPIVDWSDRDVWDYIQSEKIPINPLYEMGFYRVGCIGCPMAGKHRYREFALFPTYERAYKRAFEKMLLVQKLEGKDDSTGGWVDAESVFRWWMEDDTIPGQYKLQFNEETNEVYY</sequence>
<evidence type="ECO:0000259" key="1">
    <source>
        <dbReference type="Pfam" id="PF01507"/>
    </source>
</evidence>
<protein>
    <submittedName>
        <fullName evidence="2">Adenylyl-sulfate reductase</fullName>
    </submittedName>
</protein>
<dbReference type="KEGG" id="byl:A4V09_08285"/>
<dbReference type="Pfam" id="PF01507">
    <property type="entry name" value="PAPS_reduct"/>
    <property type="match status" value="1"/>
</dbReference>
<dbReference type="SUPFAM" id="SSF52402">
    <property type="entry name" value="Adenine nucleotide alpha hydrolases-like"/>
    <property type="match status" value="1"/>
</dbReference>
<evidence type="ECO:0000313" key="3">
    <source>
        <dbReference type="Proteomes" id="UP000092574"/>
    </source>
</evidence>
<organism evidence="2 3">
    <name type="scientific">Blautia pseudococcoides</name>
    <dbReference type="NCBI Taxonomy" id="1796616"/>
    <lineage>
        <taxon>Bacteria</taxon>
        <taxon>Bacillati</taxon>
        <taxon>Bacillota</taxon>
        <taxon>Clostridia</taxon>
        <taxon>Lachnospirales</taxon>
        <taxon>Lachnospiraceae</taxon>
        <taxon>Blautia</taxon>
    </lineage>
</organism>
<dbReference type="InterPro" id="IPR002500">
    <property type="entry name" value="PAPS_reduct_dom"/>
</dbReference>
<dbReference type="Gene3D" id="3.40.50.620">
    <property type="entry name" value="HUPs"/>
    <property type="match status" value="1"/>
</dbReference>
<dbReference type="OrthoDB" id="9772604at2"/>
<dbReference type="Proteomes" id="UP000092574">
    <property type="component" value="Chromosome"/>
</dbReference>
<dbReference type="InterPro" id="IPR014729">
    <property type="entry name" value="Rossmann-like_a/b/a_fold"/>
</dbReference>
<keyword evidence="3" id="KW-1185">Reference proteome</keyword>
<name>A0A1C7I7Z5_9FIRM</name>
<dbReference type="AlphaFoldDB" id="A0A1C7I7Z5"/>